<comment type="caution">
    <text evidence="1">Lacks conserved residue(s) required for the propagation of feature annotation.</text>
</comment>
<dbReference type="Pfam" id="PF00586">
    <property type="entry name" value="AIRS"/>
    <property type="match status" value="1"/>
</dbReference>
<feature type="binding site" evidence="1">
    <location>
        <position position="53"/>
    </location>
    <ligand>
        <name>Mg(2+)</name>
        <dbReference type="ChEBI" id="CHEBI:18420"/>
        <label>4</label>
    </ligand>
</feature>
<keyword evidence="1" id="KW-0460">Magnesium</keyword>
<evidence type="ECO:0000259" key="3">
    <source>
        <dbReference type="Pfam" id="PF02769"/>
    </source>
</evidence>
<evidence type="ECO:0000313" key="5">
    <source>
        <dbReference type="Proteomes" id="UP000216311"/>
    </source>
</evidence>
<feature type="binding site" evidence="1">
    <location>
        <position position="316"/>
    </location>
    <ligand>
        <name>substrate</name>
    </ligand>
</feature>
<dbReference type="GO" id="GO:0000287">
    <property type="term" value="F:magnesium ion binding"/>
    <property type="evidence" value="ECO:0007669"/>
    <property type="project" value="UniProtKB-UniRule"/>
</dbReference>
<comment type="function">
    <text evidence="1">Catalyzes the ATP-dependent phosphorylation of thiamine-monophosphate (TMP) to form thiamine-pyrophosphate (TPP), the active form of vitamin B1.</text>
</comment>
<feature type="binding site" evidence="1">
    <location>
        <position position="40"/>
    </location>
    <ligand>
        <name>Mg(2+)</name>
        <dbReference type="ChEBI" id="CHEBI:18420"/>
        <label>4</label>
    </ligand>
</feature>
<dbReference type="Proteomes" id="UP000216311">
    <property type="component" value="Unassembled WGS sequence"/>
</dbReference>
<feature type="binding site" evidence="1">
    <location>
        <position position="55"/>
    </location>
    <ligand>
        <name>Mg(2+)</name>
        <dbReference type="ChEBI" id="CHEBI:18420"/>
        <label>2</label>
    </ligand>
</feature>
<dbReference type="PIRSF" id="PIRSF005303">
    <property type="entry name" value="Thiam_monoph_kin"/>
    <property type="match status" value="1"/>
</dbReference>
<dbReference type="EMBL" id="NMVQ01000012">
    <property type="protein sequence ID" value="OYO22058.1"/>
    <property type="molecule type" value="Genomic_DNA"/>
</dbReference>
<evidence type="ECO:0000256" key="1">
    <source>
        <dbReference type="HAMAP-Rule" id="MF_02128"/>
    </source>
</evidence>
<dbReference type="AlphaFoldDB" id="A0A255H2N4"/>
<dbReference type="PANTHER" id="PTHR30270">
    <property type="entry name" value="THIAMINE-MONOPHOSPHATE KINASE"/>
    <property type="match status" value="1"/>
</dbReference>
<reference evidence="4 5" key="1">
    <citation type="submission" date="2017-07" db="EMBL/GenBank/DDBJ databases">
        <title>Draft whole genome sequences of clinical Proprionibacteriaceae strains.</title>
        <authorList>
            <person name="Bernier A.-M."/>
            <person name="Bernard K."/>
            <person name="Domingo M.-C."/>
        </authorList>
    </citation>
    <scope>NUCLEOTIDE SEQUENCE [LARGE SCALE GENOMIC DNA]</scope>
    <source>
        <strain evidence="4 5">NML 130396</strain>
    </source>
</reference>
<dbReference type="InterPro" id="IPR016188">
    <property type="entry name" value="PurM-like_N"/>
</dbReference>
<organism evidence="4 5">
    <name type="scientific">Enemella dayhoffiae</name>
    <dbReference type="NCBI Taxonomy" id="2016507"/>
    <lineage>
        <taxon>Bacteria</taxon>
        <taxon>Bacillati</taxon>
        <taxon>Actinomycetota</taxon>
        <taxon>Actinomycetes</taxon>
        <taxon>Propionibacteriales</taxon>
        <taxon>Propionibacteriaceae</taxon>
        <taxon>Enemella</taxon>
    </lineage>
</organism>
<dbReference type="Gene3D" id="3.90.650.10">
    <property type="entry name" value="PurM-like C-terminal domain"/>
    <property type="match status" value="1"/>
</dbReference>
<dbReference type="Gene3D" id="3.30.1330.10">
    <property type="entry name" value="PurM-like, N-terminal domain"/>
    <property type="match status" value="1"/>
</dbReference>
<comment type="similarity">
    <text evidence="1">Belongs to the thiamine-monophosphate kinase family.</text>
</comment>
<feature type="binding site" evidence="1">
    <location>
        <position position="40"/>
    </location>
    <ligand>
        <name>Mg(2+)</name>
        <dbReference type="ChEBI" id="CHEBI:18420"/>
        <label>3</label>
    </ligand>
</feature>
<feature type="binding site" evidence="1">
    <location>
        <position position="55"/>
    </location>
    <ligand>
        <name>Mg(2+)</name>
        <dbReference type="ChEBI" id="CHEBI:18420"/>
        <label>1</label>
    </ligand>
</feature>
<dbReference type="PANTHER" id="PTHR30270:SF0">
    <property type="entry name" value="THIAMINE-MONOPHOSPHATE KINASE"/>
    <property type="match status" value="1"/>
</dbReference>
<dbReference type="NCBIfam" id="TIGR01379">
    <property type="entry name" value="thiL"/>
    <property type="match status" value="1"/>
</dbReference>
<feature type="domain" description="PurM-like C-terminal" evidence="3">
    <location>
        <begin position="161"/>
        <end position="276"/>
    </location>
</feature>
<feature type="domain" description="PurM-like N-terminal" evidence="2">
    <location>
        <begin position="38"/>
        <end position="147"/>
    </location>
</feature>
<feature type="binding site" evidence="1">
    <location>
        <position position="84"/>
    </location>
    <ligand>
        <name>Mg(2+)</name>
        <dbReference type="ChEBI" id="CHEBI:18420"/>
        <label>3</label>
    </ligand>
</feature>
<dbReference type="GO" id="GO:0005524">
    <property type="term" value="F:ATP binding"/>
    <property type="evidence" value="ECO:0007669"/>
    <property type="project" value="UniProtKB-UniRule"/>
</dbReference>
<dbReference type="CDD" id="cd02194">
    <property type="entry name" value="ThiL"/>
    <property type="match status" value="1"/>
</dbReference>
<dbReference type="Pfam" id="PF02769">
    <property type="entry name" value="AIRS_C"/>
    <property type="match status" value="1"/>
</dbReference>
<dbReference type="GO" id="GO:0009229">
    <property type="term" value="P:thiamine diphosphate biosynthetic process"/>
    <property type="evidence" value="ECO:0007669"/>
    <property type="project" value="UniProtKB-UniRule"/>
</dbReference>
<dbReference type="HAMAP" id="MF_02128">
    <property type="entry name" value="TMP_kinase"/>
    <property type="match status" value="1"/>
</dbReference>
<feature type="binding site" evidence="1">
    <location>
        <position position="84"/>
    </location>
    <ligand>
        <name>Mg(2+)</name>
        <dbReference type="ChEBI" id="CHEBI:18420"/>
        <label>4</label>
    </ligand>
</feature>
<evidence type="ECO:0000313" key="4">
    <source>
        <dbReference type="EMBL" id="OYO22058.1"/>
    </source>
</evidence>
<dbReference type="SUPFAM" id="SSF56042">
    <property type="entry name" value="PurM C-terminal domain-like"/>
    <property type="match status" value="1"/>
</dbReference>
<accession>A0A255H2N4</accession>
<dbReference type="OrthoDB" id="9802811at2"/>
<feature type="binding site" evidence="1">
    <location>
        <position position="157"/>
    </location>
    <ligand>
        <name>ATP</name>
        <dbReference type="ChEBI" id="CHEBI:30616"/>
    </ligand>
</feature>
<dbReference type="InterPro" id="IPR036676">
    <property type="entry name" value="PurM-like_C_sf"/>
</dbReference>
<keyword evidence="1" id="KW-0067">ATP-binding</keyword>
<feature type="binding site" evidence="1">
    <location>
        <position position="62"/>
    </location>
    <ligand>
        <name>substrate</name>
    </ligand>
</feature>
<evidence type="ECO:0000259" key="2">
    <source>
        <dbReference type="Pfam" id="PF00586"/>
    </source>
</evidence>
<keyword evidence="5" id="KW-1185">Reference proteome</keyword>
<dbReference type="EC" id="2.7.4.16" evidence="1"/>
<feature type="binding site" evidence="1">
    <location>
        <position position="132"/>
    </location>
    <ligand>
        <name>Mg(2+)</name>
        <dbReference type="ChEBI" id="CHEBI:18420"/>
        <label>1</label>
    </ligand>
</feature>
<gene>
    <name evidence="1" type="primary">thiL</name>
    <name evidence="4" type="ORF">CGZ93_09070</name>
</gene>
<comment type="caution">
    <text evidence="4">The sequence shown here is derived from an EMBL/GenBank/DDBJ whole genome shotgun (WGS) entry which is preliminary data.</text>
</comment>
<dbReference type="UniPathway" id="UPA00060">
    <property type="reaction ID" value="UER00142"/>
</dbReference>
<keyword evidence="1" id="KW-0808">Transferase</keyword>
<proteinExistence type="inferred from homology"/>
<comment type="miscellaneous">
    <text evidence="1">Reaction mechanism of ThiL seems to utilize a direct, inline transfer of the gamma-phosphate of ATP to TMP rather than a phosphorylated enzyme intermediate.</text>
</comment>
<feature type="binding site" evidence="1">
    <location>
        <position position="222"/>
    </location>
    <ligand>
        <name>Mg(2+)</name>
        <dbReference type="ChEBI" id="CHEBI:18420"/>
        <label>5</label>
    </ligand>
</feature>
<feature type="binding site" evidence="1">
    <location>
        <position position="221"/>
    </location>
    <ligand>
        <name>ATP</name>
        <dbReference type="ChEBI" id="CHEBI:30616"/>
    </ligand>
</feature>
<feature type="binding site" evidence="1">
    <location>
        <position position="54"/>
    </location>
    <ligand>
        <name>Mg(2+)</name>
        <dbReference type="ChEBI" id="CHEBI:18420"/>
        <label>1</label>
    </ligand>
</feature>
<comment type="catalytic activity">
    <reaction evidence="1">
        <text>thiamine phosphate + ATP = thiamine diphosphate + ADP</text>
        <dbReference type="Rhea" id="RHEA:15913"/>
        <dbReference type="ChEBI" id="CHEBI:30616"/>
        <dbReference type="ChEBI" id="CHEBI:37575"/>
        <dbReference type="ChEBI" id="CHEBI:58937"/>
        <dbReference type="ChEBI" id="CHEBI:456216"/>
        <dbReference type="EC" id="2.7.4.16"/>
    </reaction>
</comment>
<comment type="pathway">
    <text evidence="1">Cofactor biosynthesis; thiamine diphosphate biosynthesis; thiamine diphosphate from thiamine phosphate: step 1/1.</text>
</comment>
<keyword evidence="1" id="KW-0784">Thiamine biosynthesis</keyword>
<keyword evidence="1" id="KW-0547">Nucleotide-binding</keyword>
<feature type="binding site" evidence="1">
    <location>
        <position position="219"/>
    </location>
    <ligand>
        <name>Mg(2+)</name>
        <dbReference type="ChEBI" id="CHEBI:18420"/>
        <label>3</label>
    </ligand>
</feature>
<dbReference type="RefSeq" id="WP_094363803.1">
    <property type="nucleotide sequence ID" value="NZ_NMVQ01000012.1"/>
</dbReference>
<dbReference type="NCBIfam" id="NF004351">
    <property type="entry name" value="PRK05731.1-4"/>
    <property type="match status" value="1"/>
</dbReference>
<feature type="binding site" evidence="1">
    <location>
        <position position="272"/>
    </location>
    <ligand>
        <name>substrate</name>
    </ligand>
</feature>
<protein>
    <recommendedName>
        <fullName evidence="1">Thiamine-monophosphate kinase</fullName>
        <shortName evidence="1">TMP kinase</shortName>
        <shortName evidence="1">Thiamine-phosphate kinase</shortName>
        <ecNumber evidence="1">2.7.4.16</ecNumber>
    </recommendedName>
</protein>
<keyword evidence="1 4" id="KW-0418">Kinase</keyword>
<sequence length="321" mass="33077">MPAADKPAGSLDELGEFALIEQITADLETSAAVRLGPGDDAAVIRPDGDVVVSTDTLVAGVHFRTDWSLAHEVGQRAVAQSVADLEAMGARPVALVAAFTAPGDLPAAWAKQCAQGMRLEAARSRSVLVGGDVTSGRDITITVTVLGDLQGRPPVIRGGARPGDVVAVCGRLGWSAAGLAVLRRGFRSPRAVVEAYKVPEVPYGQGVIAATAGATAMIDISDGLLADLGHVARASGVRVDLERERFTVPEPIQAVAAATGADPWSFLLGGGEDHGLVATFPDGAHLPADWHRIGGIAEGEPEVLIDGGLWSGESGWSHFGR</sequence>
<dbReference type="InterPro" id="IPR010918">
    <property type="entry name" value="PurM-like_C_dom"/>
</dbReference>
<name>A0A255H2N4_9ACTN</name>
<keyword evidence="1" id="KW-0479">Metal-binding</keyword>
<dbReference type="InterPro" id="IPR036921">
    <property type="entry name" value="PurM-like_N_sf"/>
</dbReference>
<dbReference type="GO" id="GO:0009228">
    <property type="term" value="P:thiamine biosynthetic process"/>
    <property type="evidence" value="ECO:0007669"/>
    <property type="project" value="UniProtKB-KW"/>
</dbReference>
<dbReference type="GO" id="GO:0009030">
    <property type="term" value="F:thiamine-phosphate kinase activity"/>
    <property type="evidence" value="ECO:0007669"/>
    <property type="project" value="UniProtKB-UniRule"/>
</dbReference>
<feature type="binding site" evidence="1">
    <location>
        <position position="84"/>
    </location>
    <ligand>
        <name>Mg(2+)</name>
        <dbReference type="ChEBI" id="CHEBI:18420"/>
        <label>2</label>
    </ligand>
</feature>
<dbReference type="InterPro" id="IPR006283">
    <property type="entry name" value="ThiL-like"/>
</dbReference>
<dbReference type="SUPFAM" id="SSF55326">
    <property type="entry name" value="PurM N-terminal domain-like"/>
    <property type="match status" value="1"/>
</dbReference>
<feature type="binding site" evidence="1">
    <location>
        <begin position="131"/>
        <end position="132"/>
    </location>
    <ligand>
        <name>ATP</name>
        <dbReference type="ChEBI" id="CHEBI:30616"/>
    </ligand>
</feature>